<dbReference type="EMBL" id="QRBE01000014">
    <property type="protein sequence ID" value="RDS79294.1"/>
    <property type="molecule type" value="Genomic_DNA"/>
</dbReference>
<dbReference type="GO" id="GO:0016020">
    <property type="term" value="C:membrane"/>
    <property type="evidence" value="ECO:0007669"/>
    <property type="project" value="InterPro"/>
</dbReference>
<dbReference type="GO" id="GO:0005524">
    <property type="term" value="F:ATP binding"/>
    <property type="evidence" value="ECO:0007669"/>
    <property type="project" value="UniProtKB-KW"/>
</dbReference>
<dbReference type="GO" id="GO:0016887">
    <property type="term" value="F:ATP hydrolysis activity"/>
    <property type="evidence" value="ECO:0007669"/>
    <property type="project" value="InterPro"/>
</dbReference>
<dbReference type="PANTHER" id="PTHR46743">
    <property type="entry name" value="TEICHOIC ACIDS EXPORT ATP-BINDING PROTEIN TAGH"/>
    <property type="match status" value="1"/>
</dbReference>
<dbReference type="InterPro" id="IPR050683">
    <property type="entry name" value="Bact_Polysacc_Export_ATP-bd"/>
</dbReference>
<dbReference type="Gene3D" id="3.40.50.300">
    <property type="entry name" value="P-loop containing nucleotide triphosphate hydrolases"/>
    <property type="match status" value="1"/>
</dbReference>
<dbReference type="InterPro" id="IPR003593">
    <property type="entry name" value="AAA+_ATPase"/>
</dbReference>
<dbReference type="AlphaFoldDB" id="A0A370WT55"/>
<evidence type="ECO:0000259" key="5">
    <source>
        <dbReference type="PROSITE" id="PS50893"/>
    </source>
</evidence>
<evidence type="ECO:0000313" key="7">
    <source>
        <dbReference type="Proteomes" id="UP000254258"/>
    </source>
</evidence>
<dbReference type="Pfam" id="PF14524">
    <property type="entry name" value="Wzt_C"/>
    <property type="match status" value="1"/>
</dbReference>
<comment type="caution">
    <text evidence="6">The sequence shown here is derived from an EMBL/GenBank/DDBJ whole genome shotgun (WGS) entry which is preliminary data.</text>
</comment>
<sequence length="473" mass="51941">MSSEDLTISVDSLGKKYYIYAKPADRLKQMIFPRVGGLLGKHGLAYYEEFWALRNVSFNVKRGETVGIIGRNGSGKSTLLQMICGTLHPSEGSIKNHGRIAALLELGAGFNPEFTGEENVYLSGLLYGIPEAELRKRFNSILAFADIGDFIRQPVKTYSSGMYVRLAFAIAAHVDADTLVIDEALSVGDVRFTQKCMRFMRDFQKRGTLLFVSHDTTAVTNLCDRAIWLDQGRMIVDGPTRNVVEQYLAEQHAADRSITGESVAVRSGAQASGSKGISTRTSFKRPTLDVPVDVVDARMPILQDGGTRNRVEVFEFDPDATGSEFGAGAAKITDVRLLDFRGEASRLLTGGEVVTLAIEASSSQLLEAPIFGFYIKDRLGQRLFGDNTYLTYREQPMSAVAGECLRAMFKFRMPILPAGDYSVDVALATGSQDDHTQQHWIHDALTFKASDSTMRHGLVGVPMHSIEIQRAGA</sequence>
<evidence type="ECO:0000256" key="4">
    <source>
        <dbReference type="ARBA" id="ARBA00022840"/>
    </source>
</evidence>
<evidence type="ECO:0000256" key="2">
    <source>
        <dbReference type="ARBA" id="ARBA00022448"/>
    </source>
</evidence>
<keyword evidence="7" id="KW-1185">Reference proteome</keyword>
<dbReference type="SMART" id="SM00382">
    <property type="entry name" value="AAA"/>
    <property type="match status" value="1"/>
</dbReference>
<protein>
    <submittedName>
        <fullName evidence="6">ATP-binding cassette domain-containing protein</fullName>
    </submittedName>
</protein>
<dbReference type="SUPFAM" id="SSF52540">
    <property type="entry name" value="P-loop containing nucleoside triphosphate hydrolases"/>
    <property type="match status" value="1"/>
</dbReference>
<dbReference type="InterPro" id="IPR003439">
    <property type="entry name" value="ABC_transporter-like_ATP-bd"/>
</dbReference>
<dbReference type="OrthoDB" id="9778870at2"/>
<feature type="domain" description="ABC transporter" evidence="5">
    <location>
        <begin position="25"/>
        <end position="256"/>
    </location>
</feature>
<dbReference type="Gene3D" id="2.70.50.60">
    <property type="entry name" value="abc- transporter (atp binding component) like domain"/>
    <property type="match status" value="1"/>
</dbReference>
<keyword evidence="2" id="KW-0813">Transport</keyword>
<dbReference type="InterPro" id="IPR015860">
    <property type="entry name" value="ABC_transpr_TagH-like"/>
</dbReference>
<dbReference type="RefSeq" id="WP_115497038.1">
    <property type="nucleotide sequence ID" value="NZ_QRBE01000014.1"/>
</dbReference>
<keyword evidence="4 6" id="KW-0067">ATP-binding</keyword>
<reference evidence="6 7" key="1">
    <citation type="submission" date="2018-07" db="EMBL/GenBank/DDBJ databases">
        <title>Dyella monticola sp. nov. and Dyella psychrodurans sp. nov. isolated from monsoon evergreen broad-leaved forest soil of Dinghu Mountain, China.</title>
        <authorList>
            <person name="Gao Z."/>
            <person name="Qiu L."/>
        </authorList>
    </citation>
    <scope>NUCLEOTIDE SEQUENCE [LARGE SCALE GENOMIC DNA]</scope>
    <source>
        <strain evidence="6 7">4G-K06</strain>
    </source>
</reference>
<dbReference type="CDD" id="cd03220">
    <property type="entry name" value="ABC_KpsT_Wzt"/>
    <property type="match status" value="1"/>
</dbReference>
<dbReference type="InterPro" id="IPR029439">
    <property type="entry name" value="Wzt_C"/>
</dbReference>
<accession>A0A370WT55</accession>
<evidence type="ECO:0000313" key="6">
    <source>
        <dbReference type="EMBL" id="RDS79294.1"/>
    </source>
</evidence>
<dbReference type="Proteomes" id="UP000254258">
    <property type="component" value="Unassembled WGS sequence"/>
</dbReference>
<proteinExistence type="inferred from homology"/>
<name>A0A370WT55_9GAMM</name>
<dbReference type="PANTHER" id="PTHR46743:SF2">
    <property type="entry name" value="TEICHOIC ACIDS EXPORT ATP-BINDING PROTEIN TAGH"/>
    <property type="match status" value="1"/>
</dbReference>
<organism evidence="6 7">
    <name type="scientific">Dyella monticola</name>
    <dbReference type="NCBI Taxonomy" id="1927958"/>
    <lineage>
        <taxon>Bacteria</taxon>
        <taxon>Pseudomonadati</taxon>
        <taxon>Pseudomonadota</taxon>
        <taxon>Gammaproteobacteria</taxon>
        <taxon>Lysobacterales</taxon>
        <taxon>Rhodanobacteraceae</taxon>
        <taxon>Dyella</taxon>
    </lineage>
</organism>
<dbReference type="GO" id="GO:0140359">
    <property type="term" value="F:ABC-type transporter activity"/>
    <property type="evidence" value="ECO:0007669"/>
    <property type="project" value="InterPro"/>
</dbReference>
<dbReference type="Pfam" id="PF00005">
    <property type="entry name" value="ABC_tran"/>
    <property type="match status" value="1"/>
</dbReference>
<dbReference type="PROSITE" id="PS50893">
    <property type="entry name" value="ABC_TRANSPORTER_2"/>
    <property type="match status" value="1"/>
</dbReference>
<evidence type="ECO:0000256" key="1">
    <source>
        <dbReference type="ARBA" id="ARBA00005417"/>
    </source>
</evidence>
<gene>
    <name evidence="6" type="ORF">DWU98_18360</name>
</gene>
<dbReference type="CDD" id="cd10147">
    <property type="entry name" value="Wzt_C-like"/>
    <property type="match status" value="1"/>
</dbReference>
<evidence type="ECO:0000256" key="3">
    <source>
        <dbReference type="ARBA" id="ARBA00022741"/>
    </source>
</evidence>
<comment type="similarity">
    <text evidence="1">Belongs to the ABC transporter superfamily.</text>
</comment>
<dbReference type="InterPro" id="IPR027417">
    <property type="entry name" value="P-loop_NTPase"/>
</dbReference>
<keyword evidence="3" id="KW-0547">Nucleotide-binding</keyword>